<feature type="domain" description="AB hydrolase-1" evidence="3">
    <location>
        <begin position="220"/>
        <end position="339"/>
    </location>
</feature>
<proteinExistence type="predicted"/>
<dbReference type="Proteomes" id="UP001497416">
    <property type="component" value="Unassembled WGS sequence"/>
</dbReference>
<dbReference type="InterPro" id="IPR029058">
    <property type="entry name" value="AB_hydrolase_fold"/>
</dbReference>
<evidence type="ECO:0000256" key="1">
    <source>
        <dbReference type="ARBA" id="ARBA00022801"/>
    </source>
</evidence>
<keyword evidence="5" id="KW-1185">Reference proteome</keyword>
<dbReference type="Pfam" id="PF00561">
    <property type="entry name" value="Abhydrolase_1"/>
    <property type="match status" value="1"/>
</dbReference>
<keyword evidence="2" id="KW-0732">Signal</keyword>
<dbReference type="EMBL" id="CAXIXY010000003">
    <property type="protein sequence ID" value="CAL2075508.1"/>
    <property type="molecule type" value="Genomic_DNA"/>
</dbReference>
<protein>
    <submittedName>
        <fullName evidence="4">Pimeloyl-ACP methyl ester carboxylesterase</fullName>
    </submittedName>
</protein>
<dbReference type="SUPFAM" id="SSF53474">
    <property type="entry name" value="alpha/beta-Hydrolases"/>
    <property type="match status" value="1"/>
</dbReference>
<feature type="chain" id="PRO_5045547212" evidence="2">
    <location>
        <begin position="19"/>
        <end position="430"/>
    </location>
</feature>
<comment type="caution">
    <text evidence="4">The sequence shown here is derived from an EMBL/GenBank/DDBJ whole genome shotgun (WGS) entry which is preliminary data.</text>
</comment>
<dbReference type="Gene3D" id="3.40.50.1820">
    <property type="entry name" value="alpha/beta hydrolase"/>
    <property type="match status" value="1"/>
</dbReference>
<dbReference type="PRINTS" id="PR00111">
    <property type="entry name" value="ABHYDROLASE"/>
</dbReference>
<reference evidence="4 5" key="1">
    <citation type="submission" date="2024-05" db="EMBL/GenBank/DDBJ databases">
        <authorList>
            <person name="Duchaud E."/>
        </authorList>
    </citation>
    <scope>NUCLEOTIDE SEQUENCE [LARGE SCALE GENOMIC DNA]</scope>
    <source>
        <strain evidence="4">Ena-SAMPLE-TAB-13-05-2024-13:56:06:370-140302</strain>
    </source>
</reference>
<keyword evidence="1" id="KW-0378">Hydrolase</keyword>
<evidence type="ECO:0000259" key="3">
    <source>
        <dbReference type="Pfam" id="PF00561"/>
    </source>
</evidence>
<gene>
    <name evidence="4" type="ORF">T190607A01A_10203</name>
</gene>
<evidence type="ECO:0000256" key="2">
    <source>
        <dbReference type="SAM" id="SignalP"/>
    </source>
</evidence>
<organism evidence="4 5">
    <name type="scientific">Tenacibaculum platacis</name>
    <dbReference type="NCBI Taxonomy" id="3137852"/>
    <lineage>
        <taxon>Bacteria</taxon>
        <taxon>Pseudomonadati</taxon>
        <taxon>Bacteroidota</taxon>
        <taxon>Flavobacteriia</taxon>
        <taxon>Flavobacteriales</taxon>
        <taxon>Flavobacteriaceae</taxon>
        <taxon>Tenacibaculum</taxon>
    </lineage>
</organism>
<dbReference type="RefSeq" id="WP_348709699.1">
    <property type="nucleotide sequence ID" value="NZ_CAXIXY010000003.1"/>
</dbReference>
<dbReference type="InterPro" id="IPR050266">
    <property type="entry name" value="AB_hydrolase_sf"/>
</dbReference>
<feature type="signal peptide" evidence="2">
    <location>
        <begin position="1"/>
        <end position="18"/>
    </location>
</feature>
<sequence>MKNNLSLLLCLFVFSAFAQTKTINKDWTAYSQYIDVSMYEETEFKVSAYLRKTDDGTKGKSALWVRVDKKDKTYGFFRNDAYDKSKVVTKDWKKFEISGKVDKGASNLYFGAFCQGNGDYYYDNFEVKLKMKNGKWKTLDISNHSFEKTHSEDTWDEGIRKSNIVRAKNFTIQYSKDAPFKGKYSLQLTGKNIIGNSKNGKFVDVNNVKLYYETYGEGTPLLFLHGNGQSMSAFINQVELFSKHYKVILVDCRGRGNSSFDYSTELTYTLEANDISLFLDKIGIKKAHVVGWSDGGIIGLIMAMKFPEKVDKLVAIGANINPQGLKDLDNMFSTIKELEKTNKNNSNDLFISLYKLMAYYPKLDYDDLKVIKSKTLIMAGDHDEIKNIHTIKMYEAIKDAQLAILPNETHYFPEENPEFFNQLLMKFLKK</sequence>
<evidence type="ECO:0000313" key="4">
    <source>
        <dbReference type="EMBL" id="CAL2075508.1"/>
    </source>
</evidence>
<name>A0ABM9NQV7_9FLAO</name>
<dbReference type="InterPro" id="IPR000073">
    <property type="entry name" value="AB_hydrolase_1"/>
</dbReference>
<dbReference type="PANTHER" id="PTHR43798">
    <property type="entry name" value="MONOACYLGLYCEROL LIPASE"/>
    <property type="match status" value="1"/>
</dbReference>
<accession>A0ABM9NQV7</accession>
<dbReference type="PANTHER" id="PTHR43798:SF31">
    <property type="entry name" value="AB HYDROLASE SUPERFAMILY PROTEIN YCLE"/>
    <property type="match status" value="1"/>
</dbReference>
<evidence type="ECO:0000313" key="5">
    <source>
        <dbReference type="Proteomes" id="UP001497416"/>
    </source>
</evidence>
<dbReference type="Gene3D" id="2.60.120.260">
    <property type="entry name" value="Galactose-binding domain-like"/>
    <property type="match status" value="1"/>
</dbReference>